<dbReference type="OrthoDB" id="7264945at2"/>
<keyword evidence="2" id="KW-1185">Reference proteome</keyword>
<name>A0A329QC21_9ACTN</name>
<dbReference type="AlphaFoldDB" id="A0A329QC21"/>
<organism evidence="1 2">
    <name type="scientific">Phytoactinopolyspora halophila</name>
    <dbReference type="NCBI Taxonomy" id="1981511"/>
    <lineage>
        <taxon>Bacteria</taxon>
        <taxon>Bacillati</taxon>
        <taxon>Actinomycetota</taxon>
        <taxon>Actinomycetes</taxon>
        <taxon>Jiangellales</taxon>
        <taxon>Jiangellaceae</taxon>
        <taxon>Phytoactinopolyspora</taxon>
    </lineage>
</organism>
<sequence length="236" mass="25240">MPGLNTDPPLALPVLSRGKHRRPRQGACFMEFASYLAGERWSDHPACTHPLLSSLARMVNDTISDQHRPHLAHLIPSVIGLNDDDTRLDAIIVRRVAAAALPVVSAERQRVLAVAILGSERILDDLDGRPAGTLSAHSIGALDQVPDAARWARSFTAGMPSTHAGFRRHAGPTAIRTAVTGIAEACVRDTDRRLHDLLAAAVDECRAWIGADAQPGEPVDAAQWSQACQITGTATP</sequence>
<gene>
    <name evidence="1" type="ORF">DPM12_19930</name>
</gene>
<accession>A0A329QC21</accession>
<evidence type="ECO:0000313" key="2">
    <source>
        <dbReference type="Proteomes" id="UP000250462"/>
    </source>
</evidence>
<comment type="caution">
    <text evidence="1">The sequence shown here is derived from an EMBL/GenBank/DDBJ whole genome shotgun (WGS) entry which is preliminary data.</text>
</comment>
<dbReference type="EMBL" id="QMIG01000033">
    <property type="protein sequence ID" value="RAW09955.1"/>
    <property type="molecule type" value="Genomic_DNA"/>
</dbReference>
<dbReference type="RefSeq" id="WP_112260119.1">
    <property type="nucleotide sequence ID" value="NZ_QMIG01000033.1"/>
</dbReference>
<proteinExistence type="predicted"/>
<dbReference type="Proteomes" id="UP000250462">
    <property type="component" value="Unassembled WGS sequence"/>
</dbReference>
<protein>
    <submittedName>
        <fullName evidence="1">Uncharacterized protein</fullName>
    </submittedName>
</protein>
<evidence type="ECO:0000313" key="1">
    <source>
        <dbReference type="EMBL" id="RAW09955.1"/>
    </source>
</evidence>
<reference evidence="1 2" key="1">
    <citation type="submission" date="2018-06" db="EMBL/GenBank/DDBJ databases">
        <title>Phytoactinopolyspora halophila sp. nov., a novel halophilic actinomycete isolated from a saline soil in China.</title>
        <authorList>
            <person name="Tang S.-K."/>
        </authorList>
    </citation>
    <scope>NUCLEOTIDE SEQUENCE [LARGE SCALE GENOMIC DNA]</scope>
    <source>
        <strain evidence="1 2">YIM 96934</strain>
    </source>
</reference>